<dbReference type="CDD" id="cd01650">
    <property type="entry name" value="RT_nLTR_like"/>
    <property type="match status" value="1"/>
</dbReference>
<accession>A0A1B6KAA2</accession>
<dbReference type="InterPro" id="IPR000477">
    <property type="entry name" value="RT_dom"/>
</dbReference>
<dbReference type="EMBL" id="GEBQ01031595">
    <property type="protein sequence ID" value="JAT08382.1"/>
    <property type="molecule type" value="Transcribed_RNA"/>
</dbReference>
<proteinExistence type="predicted"/>
<dbReference type="Pfam" id="PF00078">
    <property type="entry name" value="RVT_1"/>
    <property type="match status" value="1"/>
</dbReference>
<feature type="domain" description="Reverse transcriptase" evidence="1">
    <location>
        <begin position="340"/>
        <end position="619"/>
    </location>
</feature>
<organism evidence="2">
    <name type="scientific">Graphocephala atropunctata</name>
    <dbReference type="NCBI Taxonomy" id="36148"/>
    <lineage>
        <taxon>Eukaryota</taxon>
        <taxon>Metazoa</taxon>
        <taxon>Ecdysozoa</taxon>
        <taxon>Arthropoda</taxon>
        <taxon>Hexapoda</taxon>
        <taxon>Insecta</taxon>
        <taxon>Pterygota</taxon>
        <taxon>Neoptera</taxon>
        <taxon>Paraneoptera</taxon>
        <taxon>Hemiptera</taxon>
        <taxon>Auchenorrhyncha</taxon>
        <taxon>Membracoidea</taxon>
        <taxon>Cicadellidae</taxon>
        <taxon>Cicadellinae</taxon>
        <taxon>Cicadellini</taxon>
        <taxon>Graphocephala</taxon>
    </lineage>
</organism>
<evidence type="ECO:0000259" key="1">
    <source>
        <dbReference type="PROSITE" id="PS50878"/>
    </source>
</evidence>
<dbReference type="SUPFAM" id="SSF56672">
    <property type="entry name" value="DNA/RNA polymerases"/>
    <property type="match status" value="1"/>
</dbReference>
<dbReference type="PANTHER" id="PTHR47510:SF3">
    <property type="entry name" value="ENDO_EXONUCLEASE_PHOSPHATASE DOMAIN-CONTAINING PROTEIN"/>
    <property type="match status" value="1"/>
</dbReference>
<dbReference type="PANTHER" id="PTHR47510">
    <property type="entry name" value="REVERSE TRANSCRIPTASE DOMAIN-CONTAINING PROTEIN"/>
    <property type="match status" value="1"/>
</dbReference>
<name>A0A1B6KAA2_9HEMI</name>
<dbReference type="AlphaFoldDB" id="A0A1B6KAA2"/>
<evidence type="ECO:0000313" key="2">
    <source>
        <dbReference type="EMBL" id="JAT08382.1"/>
    </source>
</evidence>
<dbReference type="GO" id="GO:0071897">
    <property type="term" value="P:DNA biosynthetic process"/>
    <property type="evidence" value="ECO:0007669"/>
    <property type="project" value="UniProtKB-ARBA"/>
</dbReference>
<protein>
    <recommendedName>
        <fullName evidence="1">Reverse transcriptase domain-containing protein</fullName>
    </recommendedName>
</protein>
<dbReference type="InterPro" id="IPR043502">
    <property type="entry name" value="DNA/RNA_pol_sf"/>
</dbReference>
<sequence>MGDINIDMLDYTNVNRNRLNSIVVANGFSSIVNFPTRITETTESTIDNIFTSLSVHNFKVIGINTQLSDHDGQLLVVTCNNKSHKLNSVHFEYGRTFSDANISNFNKALKSETWMQVYMAPVNSKYDVFYQTLMFYFNLCFPKKLTRHYTNRKWFPIELKSEKHKLIDLSTLARETKCKTMYKQVRKANKNFKKKITNLKKQYYKDKIKKSSNINKTSWSIINSETGKTNLKTQNINLNVNSCLISDPHLVSNVLNNYFTDLVDSFVIPNLDLPRKNNYVNSENNPSHTFRLKPVDEKVISSIISNLKNSFSTGYDEIPVALLKKSTFQLSKPLAHVINSSFVSGIFPEKLKISKLKPLFKHGNKSEVQNYCPIALLSTISKIFEKAMYNQLVEYLENNSMLEDCQHGFRRGRSVLTAATDFTESIIDSLDNKEKVVGIFMDMTKAFDSLSHEILLSILFSLGIRRNTLNWLRTYLCNRKQYVEIVYYNENQMKISHQSKIRSVRHGVPQGSILGPLLFICYTGSLPKLSTSSQLYLYADDANLKISGSSKDELELTSKADLHLLKEYFNGRQLLLNPDKTNYITFETRQTKLPIDLTININNKTINVVKCTTFLGLEIDKNLSWNFHAEKVISKISSGIFALSRLKKFFNVDSLKKVYFAYIHSIISFGISLYGATSISNLNTILKLQKKAIRVILNLKPTVSVKEYFVSLNIMTVYGMYIFETIQSLQYKLSDLKLVGDSHDYNTRNRGDIFLNSHRLQLYKKKPTYMGSKFFNEIPKDIKSAGDHSEFKRKLKKFLVNKALYSFEEL</sequence>
<gene>
    <name evidence="2" type="ORF">g.39920</name>
</gene>
<dbReference type="PROSITE" id="PS50878">
    <property type="entry name" value="RT_POL"/>
    <property type="match status" value="1"/>
</dbReference>
<reference evidence="2" key="1">
    <citation type="submission" date="2015-11" db="EMBL/GenBank/DDBJ databases">
        <title>De novo transcriptome assembly of four potential Pierce s Disease insect vectors from Arizona vineyards.</title>
        <authorList>
            <person name="Tassone E.E."/>
        </authorList>
    </citation>
    <scope>NUCLEOTIDE SEQUENCE</scope>
</reference>